<gene>
    <name evidence="1" type="ORF">KZJ38_23685</name>
</gene>
<dbReference type="Proteomes" id="UP000826462">
    <property type="component" value="Chromosome 2"/>
</dbReference>
<sequence length="62" mass="6914">MFAWLAEKLEALFAPAANDSAAAGRFAPADDPLEFDYRMRLLGLNDCSYHLHSNVMPGDKDR</sequence>
<dbReference type="RefSeq" id="WP_219802124.1">
    <property type="nucleotide sequence ID" value="NZ_CP080096.1"/>
</dbReference>
<organism evidence="1 2">
    <name type="scientific">Paraburkholderia edwinii</name>
    <dbReference type="NCBI Taxonomy" id="2861782"/>
    <lineage>
        <taxon>Bacteria</taxon>
        <taxon>Pseudomonadati</taxon>
        <taxon>Pseudomonadota</taxon>
        <taxon>Betaproteobacteria</taxon>
        <taxon>Burkholderiales</taxon>
        <taxon>Burkholderiaceae</taxon>
        <taxon>Paraburkholderia</taxon>
    </lineage>
</organism>
<reference evidence="1 2" key="1">
    <citation type="submission" date="2021-07" db="EMBL/GenBank/DDBJ databases">
        <title>Paraburkholderia edwinii protects Aspergillus sp. from phenazines by acting as a toxin sponge.</title>
        <authorList>
            <person name="Dahlstrom K.M."/>
            <person name="Newman D.K."/>
        </authorList>
    </citation>
    <scope>NUCLEOTIDE SEQUENCE [LARGE SCALE GENOMIC DNA]</scope>
    <source>
        <strain evidence="1 2">Pe01</strain>
    </source>
</reference>
<evidence type="ECO:0000313" key="1">
    <source>
        <dbReference type="EMBL" id="QYD72702.1"/>
    </source>
</evidence>
<evidence type="ECO:0000313" key="2">
    <source>
        <dbReference type="Proteomes" id="UP000826462"/>
    </source>
</evidence>
<accession>A0ABX8UZC3</accession>
<name>A0ABX8UZC3_9BURK</name>
<dbReference type="EMBL" id="CP080096">
    <property type="protein sequence ID" value="QYD72702.1"/>
    <property type="molecule type" value="Genomic_DNA"/>
</dbReference>
<protein>
    <submittedName>
        <fullName evidence="1">Uncharacterized protein</fullName>
    </submittedName>
</protein>
<keyword evidence="2" id="KW-1185">Reference proteome</keyword>
<proteinExistence type="predicted"/>